<evidence type="ECO:0000256" key="3">
    <source>
        <dbReference type="ARBA" id="ARBA00022801"/>
    </source>
</evidence>
<sequence>MGFSSTRYAISLVTDDEADDELRKQLSMALYGPQQPQVKTSRANIVDWNVEATGYWTKKENRDEFNSLNQSFQDISFLEEPSPSLPTTDRHFKQIPIPPDGRERVKRVWRRRSFNDSDVVASGLQCSVTQRDLCRLDGLEWLNDSLVNMYMAMINDRANRSGASVPRVHCFNSHFLPKLRHDGYEKMQRWTKRVDLFSMEYVIVPVHRGSHWTTAIINFVEKRFEYYDSLAGGGQDVQDLLRMYLDDECMAKKGRTFPLEDWADFTPVHLTPQQDNGSDCGVFACQFSEYRSRGSSGIPLGQIFDFGQEQMPYFRLRMAHEILEKRLMIS</sequence>
<dbReference type="GO" id="GO:0006508">
    <property type="term" value="P:proteolysis"/>
    <property type="evidence" value="ECO:0007669"/>
    <property type="project" value="UniProtKB-KW"/>
</dbReference>
<dbReference type="FunFam" id="3.40.395.10:FF:000001">
    <property type="entry name" value="Sentrin-specific protease 1"/>
    <property type="match status" value="1"/>
</dbReference>
<dbReference type="Gene3D" id="3.40.395.10">
    <property type="entry name" value="Adenoviral Proteinase, Chain A"/>
    <property type="match status" value="1"/>
</dbReference>
<keyword evidence="2" id="KW-0645">Protease</keyword>
<dbReference type="GO" id="GO:0060255">
    <property type="term" value="P:regulation of macromolecule metabolic process"/>
    <property type="evidence" value="ECO:0007669"/>
    <property type="project" value="UniProtKB-ARBA"/>
</dbReference>
<dbReference type="GO" id="GO:0005634">
    <property type="term" value="C:nucleus"/>
    <property type="evidence" value="ECO:0007669"/>
    <property type="project" value="TreeGrafter"/>
</dbReference>
<dbReference type="STRING" id="667725.A0A0L0FWX2"/>
<keyword evidence="3" id="KW-0378">Hydrolase</keyword>
<dbReference type="OrthoDB" id="1939479at2759"/>
<accession>A0A0L0FWX2</accession>
<protein>
    <recommendedName>
        <fullName evidence="5">Ubiquitin-like protease family profile domain-containing protein</fullName>
    </recommendedName>
</protein>
<dbReference type="Pfam" id="PF02902">
    <property type="entry name" value="Peptidase_C48"/>
    <property type="match status" value="1"/>
</dbReference>
<dbReference type="EMBL" id="KQ242073">
    <property type="protein sequence ID" value="KNC81056.1"/>
    <property type="molecule type" value="Genomic_DNA"/>
</dbReference>
<proteinExistence type="inferred from homology"/>
<dbReference type="GO" id="GO:0016929">
    <property type="term" value="F:deSUMOylase activity"/>
    <property type="evidence" value="ECO:0007669"/>
    <property type="project" value="TreeGrafter"/>
</dbReference>
<evidence type="ECO:0000313" key="6">
    <source>
        <dbReference type="EMBL" id="KNC81056.1"/>
    </source>
</evidence>
<evidence type="ECO:0000256" key="1">
    <source>
        <dbReference type="ARBA" id="ARBA00005234"/>
    </source>
</evidence>
<evidence type="ECO:0000256" key="4">
    <source>
        <dbReference type="ARBA" id="ARBA00022807"/>
    </source>
</evidence>
<gene>
    <name evidence="6" type="ORF">SARC_06598</name>
</gene>
<organism evidence="6 7">
    <name type="scientific">Sphaeroforma arctica JP610</name>
    <dbReference type="NCBI Taxonomy" id="667725"/>
    <lineage>
        <taxon>Eukaryota</taxon>
        <taxon>Ichthyosporea</taxon>
        <taxon>Ichthyophonida</taxon>
        <taxon>Sphaeroforma</taxon>
    </lineage>
</organism>
<dbReference type="AlphaFoldDB" id="A0A0L0FWX2"/>
<feature type="domain" description="Ubiquitin-like protease family profile" evidence="5">
    <location>
        <begin position="126"/>
        <end position="291"/>
    </location>
</feature>
<dbReference type="SUPFAM" id="SSF54001">
    <property type="entry name" value="Cysteine proteinases"/>
    <property type="match status" value="1"/>
</dbReference>
<comment type="similarity">
    <text evidence="1">Belongs to the peptidase C48 family.</text>
</comment>
<dbReference type="PANTHER" id="PTHR12606">
    <property type="entry name" value="SENTRIN/SUMO-SPECIFIC PROTEASE"/>
    <property type="match status" value="1"/>
</dbReference>
<keyword evidence="7" id="KW-1185">Reference proteome</keyword>
<name>A0A0L0FWX2_9EUKA</name>
<dbReference type="GO" id="GO:0016926">
    <property type="term" value="P:protein desumoylation"/>
    <property type="evidence" value="ECO:0007669"/>
    <property type="project" value="TreeGrafter"/>
</dbReference>
<dbReference type="PROSITE" id="PS50600">
    <property type="entry name" value="ULP_PROTEASE"/>
    <property type="match status" value="1"/>
</dbReference>
<reference evidence="6 7" key="1">
    <citation type="submission" date="2011-02" db="EMBL/GenBank/DDBJ databases">
        <title>The Genome Sequence of Sphaeroforma arctica JP610.</title>
        <authorList>
            <consortium name="The Broad Institute Genome Sequencing Platform"/>
            <person name="Russ C."/>
            <person name="Cuomo C."/>
            <person name="Young S.K."/>
            <person name="Zeng Q."/>
            <person name="Gargeya S."/>
            <person name="Alvarado L."/>
            <person name="Berlin A."/>
            <person name="Chapman S.B."/>
            <person name="Chen Z."/>
            <person name="Freedman E."/>
            <person name="Gellesch M."/>
            <person name="Goldberg J."/>
            <person name="Griggs A."/>
            <person name="Gujja S."/>
            <person name="Heilman E."/>
            <person name="Heiman D."/>
            <person name="Howarth C."/>
            <person name="Mehta T."/>
            <person name="Neiman D."/>
            <person name="Pearson M."/>
            <person name="Roberts A."/>
            <person name="Saif S."/>
            <person name="Shea T."/>
            <person name="Shenoy N."/>
            <person name="Sisk P."/>
            <person name="Stolte C."/>
            <person name="Sykes S."/>
            <person name="White J."/>
            <person name="Yandava C."/>
            <person name="Burger G."/>
            <person name="Gray M.W."/>
            <person name="Holland P.W.H."/>
            <person name="King N."/>
            <person name="Lang F.B.F."/>
            <person name="Roger A.J."/>
            <person name="Ruiz-Trillo I."/>
            <person name="Haas B."/>
            <person name="Nusbaum C."/>
            <person name="Birren B."/>
        </authorList>
    </citation>
    <scope>NUCLEOTIDE SEQUENCE [LARGE SCALE GENOMIC DNA]</scope>
    <source>
        <strain evidence="6 7">JP610</strain>
    </source>
</reference>
<dbReference type="GeneID" id="25907102"/>
<evidence type="ECO:0000313" key="7">
    <source>
        <dbReference type="Proteomes" id="UP000054560"/>
    </source>
</evidence>
<dbReference type="InterPro" id="IPR038765">
    <property type="entry name" value="Papain-like_cys_pep_sf"/>
</dbReference>
<dbReference type="eggNOG" id="KOG0778">
    <property type="taxonomic scope" value="Eukaryota"/>
</dbReference>
<dbReference type="InterPro" id="IPR003653">
    <property type="entry name" value="Peptidase_C48_C"/>
</dbReference>
<dbReference type="Proteomes" id="UP000054560">
    <property type="component" value="Unassembled WGS sequence"/>
</dbReference>
<evidence type="ECO:0000256" key="2">
    <source>
        <dbReference type="ARBA" id="ARBA00022670"/>
    </source>
</evidence>
<evidence type="ECO:0000259" key="5">
    <source>
        <dbReference type="PROSITE" id="PS50600"/>
    </source>
</evidence>
<dbReference type="PANTHER" id="PTHR12606:SF141">
    <property type="entry name" value="GH15225P-RELATED"/>
    <property type="match status" value="1"/>
</dbReference>
<dbReference type="RefSeq" id="XP_014154958.1">
    <property type="nucleotide sequence ID" value="XM_014299483.1"/>
</dbReference>
<dbReference type="GO" id="GO:0080090">
    <property type="term" value="P:regulation of primary metabolic process"/>
    <property type="evidence" value="ECO:0007669"/>
    <property type="project" value="UniProtKB-ARBA"/>
</dbReference>
<keyword evidence="4" id="KW-0788">Thiol protease</keyword>